<keyword evidence="2" id="KW-0812">Transmembrane</keyword>
<keyword evidence="2" id="KW-1133">Transmembrane helix</keyword>
<gene>
    <name evidence="5" type="ORF">EA462_00630</name>
</gene>
<accession>A0A3N6MAC2</accession>
<feature type="compositionally biased region" description="Acidic residues" evidence="1">
    <location>
        <begin position="370"/>
        <end position="386"/>
    </location>
</feature>
<name>A0A3N6MAC2_9EURY</name>
<feature type="transmembrane region" description="Helical" evidence="2">
    <location>
        <begin position="12"/>
        <end position="31"/>
    </location>
</feature>
<evidence type="ECO:0000259" key="4">
    <source>
        <dbReference type="Pfam" id="PF23951"/>
    </source>
</evidence>
<dbReference type="Pfam" id="PF07705">
    <property type="entry name" value="CARDB"/>
    <property type="match status" value="1"/>
</dbReference>
<feature type="domain" description="CARDB" evidence="3">
    <location>
        <begin position="165"/>
        <end position="250"/>
    </location>
</feature>
<dbReference type="RefSeq" id="WP_124176643.1">
    <property type="nucleotide sequence ID" value="NZ_REFY01000001.1"/>
</dbReference>
<dbReference type="Gene3D" id="2.60.40.10">
    <property type="entry name" value="Immunoglobulins"/>
    <property type="match status" value="1"/>
</dbReference>
<keyword evidence="2" id="KW-0472">Membrane</keyword>
<dbReference type="InterPro" id="IPR013783">
    <property type="entry name" value="Ig-like_fold"/>
</dbReference>
<reference evidence="5 6" key="1">
    <citation type="submission" date="2018-10" db="EMBL/GenBank/DDBJ databases">
        <title>Natrarchaeobius chitinivorans gen. nov., sp. nov., and Natrarchaeobius haloalkaliphilus sp. nov., alkaliphilic, chitin-utilizing haloarchaea from hypersaline alkaline lakes.</title>
        <authorList>
            <person name="Sorokin D.Y."/>
            <person name="Elcheninov A.G."/>
            <person name="Kostrikina N.A."/>
            <person name="Bale N.J."/>
            <person name="Sinninghe Damste J.S."/>
            <person name="Khijniak T.V."/>
            <person name="Kublanov I.V."/>
            <person name="Toshchakov S.V."/>
        </authorList>
    </citation>
    <scope>NUCLEOTIDE SEQUENCE [LARGE SCALE GENOMIC DNA]</scope>
    <source>
        <strain evidence="5 6">AArcht-Sl</strain>
    </source>
</reference>
<feature type="domain" description="DUF7282" evidence="4">
    <location>
        <begin position="45"/>
        <end position="153"/>
    </location>
</feature>
<evidence type="ECO:0000313" key="6">
    <source>
        <dbReference type="Proteomes" id="UP000273828"/>
    </source>
</evidence>
<organism evidence="5 6">
    <name type="scientific">Natrarchaeobius halalkaliphilus</name>
    <dbReference type="NCBI Taxonomy" id="1679091"/>
    <lineage>
        <taxon>Archaea</taxon>
        <taxon>Methanobacteriati</taxon>
        <taxon>Methanobacteriota</taxon>
        <taxon>Stenosarchaea group</taxon>
        <taxon>Halobacteria</taxon>
        <taxon>Halobacteriales</taxon>
        <taxon>Natrialbaceae</taxon>
        <taxon>Natrarchaeobius</taxon>
    </lineage>
</organism>
<dbReference type="InterPro" id="IPR055706">
    <property type="entry name" value="Slg1/2_DUF7282"/>
</dbReference>
<dbReference type="OrthoDB" id="239724at2157"/>
<keyword evidence="6" id="KW-1185">Reference proteome</keyword>
<dbReference type="AlphaFoldDB" id="A0A3N6MAC2"/>
<proteinExistence type="predicted"/>
<protein>
    <submittedName>
        <fullName evidence="5">DUF4179 domain-containing protein</fullName>
    </submittedName>
</protein>
<dbReference type="Pfam" id="PF23951">
    <property type="entry name" value="DUF7282"/>
    <property type="match status" value="2"/>
</dbReference>
<feature type="domain" description="DUF7282" evidence="4">
    <location>
        <begin position="268"/>
        <end position="331"/>
    </location>
</feature>
<dbReference type="EMBL" id="REFY01000001">
    <property type="protein sequence ID" value="RQG93280.1"/>
    <property type="molecule type" value="Genomic_DNA"/>
</dbReference>
<evidence type="ECO:0000259" key="3">
    <source>
        <dbReference type="Pfam" id="PF07705"/>
    </source>
</evidence>
<evidence type="ECO:0000256" key="2">
    <source>
        <dbReference type="SAM" id="Phobius"/>
    </source>
</evidence>
<dbReference type="Proteomes" id="UP000273828">
    <property type="component" value="Unassembled WGS sequence"/>
</dbReference>
<evidence type="ECO:0000256" key="1">
    <source>
        <dbReference type="SAM" id="MobiDB-lite"/>
    </source>
</evidence>
<comment type="caution">
    <text evidence="5">The sequence shown here is derived from an EMBL/GenBank/DDBJ whole genome shotgun (WGS) entry which is preliminary data.</text>
</comment>
<feature type="region of interest" description="Disordered" evidence="1">
    <location>
        <begin position="354"/>
        <end position="386"/>
    </location>
</feature>
<dbReference type="InterPro" id="IPR011635">
    <property type="entry name" value="CARDB"/>
</dbReference>
<evidence type="ECO:0000313" key="5">
    <source>
        <dbReference type="EMBL" id="RQG93280.1"/>
    </source>
</evidence>
<sequence length="386" mass="40780">MSTRSTFDTLKRIVGILIAIAIVLAAGIIVGQAPAIFGVEQDLEASIEFEDQRGDGTNVTIDEVSVSDGGFVVVTDGGSDPIAVSEYLASGTHENVTVEVDEDDEPELIGQLTATVHRDTTDDETYAYEETDGQEDHPYQEAGFPVSDTATVTTTGDDALTDSFLVESLETPTQALTNETIEITAEIRNPTDRETQQSIDFRVGGTVIEQQALELDGGESREVTFEINTTGASPGEQTIGVYTDGDGAIETIELEFHTDPAVDVVDAADENVTTEVAIPADGFVAVEDNESLIGTSEELGPGEHENVTVALEESVDDDDELTAVLYEGDPEAPDEASAIEHDNETVEVEFTVADVQSGANEEGSDASAADTDDANADGSADTESDE</sequence>